<evidence type="ECO:0000313" key="3">
    <source>
        <dbReference type="Proteomes" id="UP001234989"/>
    </source>
</evidence>
<accession>A0AAF0QC03</accession>
<dbReference type="Pfam" id="PF17921">
    <property type="entry name" value="Integrase_H2C2"/>
    <property type="match status" value="1"/>
</dbReference>
<keyword evidence="3" id="KW-1185">Reference proteome</keyword>
<proteinExistence type="predicted"/>
<dbReference type="InterPro" id="IPR052160">
    <property type="entry name" value="Gypsy_RT_Integrase-like"/>
</dbReference>
<dbReference type="EMBL" id="CP133614">
    <property type="protein sequence ID" value="WMV19430.1"/>
    <property type="molecule type" value="Genomic_DNA"/>
</dbReference>
<organism evidence="2 3">
    <name type="scientific">Solanum verrucosum</name>
    <dbReference type="NCBI Taxonomy" id="315347"/>
    <lineage>
        <taxon>Eukaryota</taxon>
        <taxon>Viridiplantae</taxon>
        <taxon>Streptophyta</taxon>
        <taxon>Embryophyta</taxon>
        <taxon>Tracheophyta</taxon>
        <taxon>Spermatophyta</taxon>
        <taxon>Magnoliopsida</taxon>
        <taxon>eudicotyledons</taxon>
        <taxon>Gunneridae</taxon>
        <taxon>Pentapetalae</taxon>
        <taxon>asterids</taxon>
        <taxon>lamiids</taxon>
        <taxon>Solanales</taxon>
        <taxon>Solanaceae</taxon>
        <taxon>Solanoideae</taxon>
        <taxon>Solaneae</taxon>
        <taxon>Solanum</taxon>
    </lineage>
</organism>
<protein>
    <recommendedName>
        <fullName evidence="1">Integrase zinc-binding domain-containing protein</fullName>
    </recommendedName>
</protein>
<reference evidence="2" key="1">
    <citation type="submission" date="2023-08" db="EMBL/GenBank/DDBJ databases">
        <title>A de novo genome assembly of Solanum verrucosum Schlechtendal, a Mexican diploid species geographically isolated from the other diploid A-genome species in potato relatives.</title>
        <authorList>
            <person name="Hosaka K."/>
        </authorList>
    </citation>
    <scope>NUCLEOTIDE SEQUENCE</scope>
    <source>
        <tissue evidence="2">Young leaves</tissue>
    </source>
</reference>
<gene>
    <name evidence="2" type="ORF">MTR67_012815</name>
</gene>
<sequence>MSFLYHPSKANMVEDALSRLSMGRVAHVEEDKNELVHDVHILARLDVRLVDFDEGGVIIHNSSEFSFVGDGVLRYQGRLYVPNINDLREKFLPEAHSSRYFIHLGATKMYREFREVYWLNGMKKDIVEFVAKCPNCQQVKVEHQKPRGLFQDISITTWICEDLNMDFIVGLPSIQ</sequence>
<evidence type="ECO:0000313" key="2">
    <source>
        <dbReference type="EMBL" id="WMV19430.1"/>
    </source>
</evidence>
<evidence type="ECO:0000259" key="1">
    <source>
        <dbReference type="Pfam" id="PF17921"/>
    </source>
</evidence>
<dbReference type="InterPro" id="IPR041588">
    <property type="entry name" value="Integrase_H2C2"/>
</dbReference>
<dbReference type="PANTHER" id="PTHR47266">
    <property type="entry name" value="ENDONUCLEASE-RELATED"/>
    <property type="match status" value="1"/>
</dbReference>
<feature type="domain" description="Integrase zinc-binding" evidence="1">
    <location>
        <begin position="86"/>
        <end position="141"/>
    </location>
</feature>
<dbReference type="Gene3D" id="1.10.340.70">
    <property type="match status" value="1"/>
</dbReference>
<name>A0AAF0QC03_SOLVR</name>
<dbReference type="Proteomes" id="UP001234989">
    <property type="component" value="Chromosome 3"/>
</dbReference>
<dbReference type="AlphaFoldDB" id="A0AAF0QC03"/>